<gene>
    <name evidence="2" type="ORF">ENQ20_17015</name>
</gene>
<protein>
    <recommendedName>
        <fullName evidence="3">RanBP2-type domain-containing protein</fullName>
    </recommendedName>
</protein>
<keyword evidence="1" id="KW-0812">Transmembrane</keyword>
<reference evidence="2" key="1">
    <citation type="journal article" date="2020" name="mSystems">
        <title>Genome- and Community-Level Interaction Insights into Carbon Utilization and Element Cycling Functions of Hydrothermarchaeota in Hydrothermal Sediment.</title>
        <authorList>
            <person name="Zhou Z."/>
            <person name="Liu Y."/>
            <person name="Xu W."/>
            <person name="Pan J."/>
            <person name="Luo Z.H."/>
            <person name="Li M."/>
        </authorList>
    </citation>
    <scope>NUCLEOTIDE SEQUENCE [LARGE SCALE GENOMIC DNA]</scope>
    <source>
        <strain evidence="2">SpSt-289</strain>
    </source>
</reference>
<accession>A0A7C1K1B0</accession>
<evidence type="ECO:0000313" key="2">
    <source>
        <dbReference type="EMBL" id="HDX33169.1"/>
    </source>
</evidence>
<proteinExistence type="predicted"/>
<name>A0A7C1K1B0_9CHLR</name>
<organism evidence="2">
    <name type="scientific">Caldilinea aerophila</name>
    <dbReference type="NCBI Taxonomy" id="133453"/>
    <lineage>
        <taxon>Bacteria</taxon>
        <taxon>Bacillati</taxon>
        <taxon>Chloroflexota</taxon>
        <taxon>Caldilineae</taxon>
        <taxon>Caldilineales</taxon>
        <taxon>Caldilineaceae</taxon>
        <taxon>Caldilinea</taxon>
    </lineage>
</organism>
<dbReference type="AlphaFoldDB" id="A0A7C1K1B0"/>
<feature type="transmembrane region" description="Helical" evidence="1">
    <location>
        <begin position="42"/>
        <end position="64"/>
    </location>
</feature>
<dbReference type="EMBL" id="DSMG01000177">
    <property type="protein sequence ID" value="HDX33169.1"/>
    <property type="molecule type" value="Genomic_DNA"/>
</dbReference>
<comment type="caution">
    <text evidence="2">The sequence shown here is derived from an EMBL/GenBank/DDBJ whole genome shotgun (WGS) entry which is preliminary data.</text>
</comment>
<keyword evidence="1" id="KW-1133">Transmembrane helix</keyword>
<sequence>MDCPNCKTWNPDDKEVCWRCQTPLPKPKPPKKRTQSTGFPSWMWVLIVAFFAMTLLGQCLFAPLNVPQ</sequence>
<keyword evidence="1" id="KW-0472">Membrane</keyword>
<evidence type="ECO:0008006" key="3">
    <source>
        <dbReference type="Google" id="ProtNLM"/>
    </source>
</evidence>
<evidence type="ECO:0000256" key="1">
    <source>
        <dbReference type="SAM" id="Phobius"/>
    </source>
</evidence>